<dbReference type="InterPro" id="IPR038475">
    <property type="entry name" value="RecG_C_sf"/>
</dbReference>
<dbReference type="AlphaFoldDB" id="A0A0R1NTT8"/>
<dbReference type="EMBL" id="AZEL01000080">
    <property type="protein sequence ID" value="KRL19688.1"/>
    <property type="molecule type" value="Genomic_DNA"/>
</dbReference>
<evidence type="ECO:0000313" key="2">
    <source>
        <dbReference type="EMBL" id="KRL19688.1"/>
    </source>
</evidence>
<dbReference type="Pfam" id="PF13749">
    <property type="entry name" value="HATPase_c_4"/>
    <property type="match status" value="1"/>
</dbReference>
<dbReference type="eggNOG" id="COG2865">
    <property type="taxonomic scope" value="Bacteria"/>
</dbReference>
<comment type="caution">
    <text evidence="2">The sequence shown here is derived from an EMBL/GenBank/DDBJ whole genome shotgun (WGS) entry which is preliminary data.</text>
</comment>
<dbReference type="PANTHER" id="PTHR30595">
    <property type="entry name" value="GLPR-RELATED TRANSCRIPTIONAL REPRESSOR"/>
    <property type="match status" value="1"/>
</dbReference>
<dbReference type="PANTHER" id="PTHR30595:SF6">
    <property type="entry name" value="SCHLAFEN ALBA-2 DOMAIN-CONTAINING PROTEIN"/>
    <property type="match status" value="1"/>
</dbReference>
<reference evidence="2 3" key="1">
    <citation type="journal article" date="2015" name="Genome Announc.">
        <title>Expanding the biotechnology potential of lactobacilli through comparative genomics of 213 strains and associated genera.</title>
        <authorList>
            <person name="Sun Z."/>
            <person name="Harris H.M."/>
            <person name="McCann A."/>
            <person name="Guo C."/>
            <person name="Argimon S."/>
            <person name="Zhang W."/>
            <person name="Yang X."/>
            <person name="Jeffery I.B."/>
            <person name="Cooney J.C."/>
            <person name="Kagawa T.F."/>
            <person name="Liu W."/>
            <person name="Song Y."/>
            <person name="Salvetti E."/>
            <person name="Wrobel A."/>
            <person name="Rasinkangas P."/>
            <person name="Parkhill J."/>
            <person name="Rea M.C."/>
            <person name="O'Sullivan O."/>
            <person name="Ritari J."/>
            <person name="Douillard F.P."/>
            <person name="Paul Ross R."/>
            <person name="Yang R."/>
            <person name="Briner A.E."/>
            <person name="Felis G.E."/>
            <person name="de Vos W.M."/>
            <person name="Barrangou R."/>
            <person name="Klaenhammer T.R."/>
            <person name="Caufield P.W."/>
            <person name="Cui Y."/>
            <person name="Zhang H."/>
            <person name="O'Toole P.W."/>
        </authorList>
    </citation>
    <scope>NUCLEOTIDE SEQUENCE [LARGE SCALE GENOMIC DNA]</scope>
    <source>
        <strain evidence="2 3">DSM 10532</strain>
    </source>
</reference>
<dbReference type="RefSeq" id="WP_025006388.1">
    <property type="nucleotide sequence ID" value="NZ_AZEL01000080.1"/>
</dbReference>
<dbReference type="PATRIC" id="fig|1423748.3.peg.494"/>
<dbReference type="Proteomes" id="UP000051311">
    <property type="component" value="Unassembled WGS sequence"/>
</dbReference>
<evidence type="ECO:0000313" key="3">
    <source>
        <dbReference type="Proteomes" id="UP000051311"/>
    </source>
</evidence>
<dbReference type="STRING" id="1423748.FC37_GL000467"/>
<evidence type="ECO:0000259" key="1">
    <source>
        <dbReference type="Pfam" id="PF04326"/>
    </source>
</evidence>
<dbReference type="OrthoDB" id="9768354at2"/>
<dbReference type="InterPro" id="IPR007421">
    <property type="entry name" value="Schlafen_AlbA_2_dom"/>
</dbReference>
<proteinExistence type="predicted"/>
<sequence length="511" mass="59289">MDFINFVKDVDAIEFTTPKESLHLEFKKASWKLPKSIWETISSFSNTDGGLIVLGVDEPTPHHYKIVGVDHPDDVIKELFNDNSNSTVINKPVIQNSDVKITTFKGKRLIQIKIFPAQFSDKPINAKGKTYMRTDDGDRLATHDQLKYLYAESQDQVDTRLLENFDWDSDLNLEDLSDYRKKLEKLEGADSVSKLDRELLIDIGVLRRDRRSSNRNYKMTEGGLLFFGKFMSIMDRFPRFQLDYTRYAKDGDTDWIDRVSAGDMNYPEMNIYSFYNVVLPRIASNINDKYTQDEELTRGSYVADLRSAAKEALVNCLMHAYYDGTIAIQIEDRPSYWEFTNPGDMRVSRESFLRGQKSEVRNSEIATLFRRIGISEKKASGGPRILRAASRNHLMEPEIEIDSTNKITKIRIWKIDIRTKIDDEMVLDPTEKFIIDYAIQKSKFSFSQMFKDMNDKFGSNSTVRKRFNHLLDEKLLVSEGNGKSTVYKLEKTSEQEQVDRIMRLKNMEKNL</sequence>
<gene>
    <name evidence="2" type="ORF">FC37_GL000467</name>
</gene>
<dbReference type="InterPro" id="IPR038461">
    <property type="entry name" value="Schlafen_AlbA_2_dom_sf"/>
</dbReference>
<organism evidence="2 3">
    <name type="scientific">Lactobacillus gallinarum DSM 10532 = JCM 2011</name>
    <dbReference type="NCBI Taxonomy" id="1423748"/>
    <lineage>
        <taxon>Bacteria</taxon>
        <taxon>Bacillati</taxon>
        <taxon>Bacillota</taxon>
        <taxon>Bacilli</taxon>
        <taxon>Lactobacillales</taxon>
        <taxon>Lactobacillaceae</taxon>
        <taxon>Lactobacillus</taxon>
    </lineage>
</organism>
<protein>
    <submittedName>
        <fullName evidence="2">Transcriptional regulator</fullName>
    </submittedName>
</protein>
<accession>A0A0R1NTT8</accession>
<feature type="domain" description="Schlafen AlbA-2" evidence="1">
    <location>
        <begin position="20"/>
        <end position="140"/>
    </location>
</feature>
<dbReference type="Gene3D" id="3.30.565.60">
    <property type="match status" value="1"/>
</dbReference>
<dbReference type="Gene3D" id="3.30.950.30">
    <property type="entry name" value="Schlafen, AAA domain"/>
    <property type="match status" value="1"/>
</dbReference>
<name>A0A0R1NTT8_9LACO</name>
<dbReference type="Pfam" id="PF04326">
    <property type="entry name" value="SLFN_AlbA_2"/>
    <property type="match status" value="1"/>
</dbReference>